<dbReference type="AlphaFoldDB" id="A0AAE8ZV79"/>
<dbReference type="Pfam" id="PF14747">
    <property type="entry name" value="DUF4473"/>
    <property type="match status" value="1"/>
</dbReference>
<dbReference type="InterPro" id="IPR027913">
    <property type="entry name" value="DUF4473"/>
</dbReference>
<proteinExistence type="predicted"/>
<sequence length="90" mass="9538">MAAEIAAKIKTELAAAGLSSGAIDGIFKIAAAYKPKDGHIPDKAEALVAIPKLFGELEAFIKTQPESDQTIYHAIIEKKKAEFAALTKAQ</sequence>
<gene>
    <name evidence="1" type="ORF">L3Y34_006825</name>
</gene>
<dbReference type="KEGG" id="cbr:CBG_01360"/>
<evidence type="ECO:0000313" key="2">
    <source>
        <dbReference type="Proteomes" id="UP000827892"/>
    </source>
</evidence>
<dbReference type="Proteomes" id="UP000827892">
    <property type="component" value="Chromosome V"/>
</dbReference>
<name>A0AAE8ZV79_CAEBR</name>
<reference evidence="1 2" key="1">
    <citation type="submission" date="2022-02" db="EMBL/GenBank/DDBJ databases">
        <title>Chromosome-level reference genomes for two strains of Caenorhabditis briggsae: an improved platform for comparative genomics.</title>
        <authorList>
            <person name="Stevens L."/>
            <person name="Andersen E.C."/>
        </authorList>
    </citation>
    <scope>NUCLEOTIDE SEQUENCE [LARGE SCALE GENOMIC DNA]</scope>
    <source>
        <strain evidence="1">QX1410_ONT</strain>
        <tissue evidence="1">Whole-organism</tissue>
    </source>
</reference>
<dbReference type="EMBL" id="CP090895">
    <property type="protein sequence ID" value="ULT87296.1"/>
    <property type="molecule type" value="Genomic_DNA"/>
</dbReference>
<dbReference type="OMA" id="SDQTIYH"/>
<evidence type="ECO:0000313" key="1">
    <source>
        <dbReference type="EMBL" id="ULT87296.1"/>
    </source>
</evidence>
<protein>
    <submittedName>
        <fullName evidence="1">Uncharacterized protein</fullName>
    </submittedName>
</protein>
<dbReference type="PANTHER" id="PTHR33272:SF4">
    <property type="entry name" value="30S RIBOSOMAL PROTEIN S15-RELATED"/>
    <property type="match status" value="1"/>
</dbReference>
<dbReference type="PANTHER" id="PTHR33272">
    <property type="entry name" value="PROTEIN CBG22877-RELATED"/>
    <property type="match status" value="1"/>
</dbReference>
<organism evidence="1 2">
    <name type="scientific">Caenorhabditis briggsae</name>
    <dbReference type="NCBI Taxonomy" id="6238"/>
    <lineage>
        <taxon>Eukaryota</taxon>
        <taxon>Metazoa</taxon>
        <taxon>Ecdysozoa</taxon>
        <taxon>Nematoda</taxon>
        <taxon>Chromadorea</taxon>
        <taxon>Rhabditida</taxon>
        <taxon>Rhabditina</taxon>
        <taxon>Rhabditomorpha</taxon>
        <taxon>Rhabditoidea</taxon>
        <taxon>Rhabditidae</taxon>
        <taxon>Peloderinae</taxon>
        <taxon>Caenorhabditis</taxon>
    </lineage>
</organism>
<accession>A0AAE8ZV79</accession>